<dbReference type="Gene3D" id="2.60.40.4100">
    <property type="entry name" value="Zona pellucida, ZP-C domain"/>
    <property type="match status" value="1"/>
</dbReference>
<evidence type="ECO:0000256" key="1">
    <source>
        <dbReference type="ARBA" id="ARBA00022729"/>
    </source>
</evidence>
<dbReference type="InterPro" id="IPR042235">
    <property type="entry name" value="ZP-C_dom"/>
</dbReference>
<sequence>MLRPLLFLSALIGLAGATVILNQDFNDSSVLNISQCPITFYGKKYEQLYVNITSGNVTICFNGFFNPQTGQDCIVAPPFNTTSAKAGIVSEAPVSPSPIQANLSTIKTNETCFVRVQHVTTVVTDVILFNIGTQAVLKYSTMQSGTFLMDALVNGTKVDTFNATGSGAKTEAYFDISGCRPSGGALFRYDAVITSYPETCSGQMCDETAVVRNFSCGPSERCQGNNTCMFDSTCTVSGPAVIDIHGQVNSVQDRCAYTLMSTPSVPDLQVLANFQERRRKDVSFVDSVTLRLNTTGVRIDLKQDGRVQVDNTTLTLNSSVQLIHGVELSKDQTGVIAKVSLSNYTTSVFFDGKTAQIRLKGPAGKVPSLQGLCGNSSSSLSELRLSAYSAGGCETQYNETTNSTINCNMTTERCNLLKAAPFTACHSDIDPEPYITACNNTLCKYPVVDGLNCQFLEAYARACSLHNITLEGWRSNVSCSPPQAFCQGKICSAHEFCAEKTGCLCRAIFASPYRSTDTLGDPTVCSQNSASITLVGCLLMEKGIDYSALHLKDQNCTGQMDELTNMVTFSFNSSRTCGMEVSTNNSQLIYKNAIMTQNSSGIITRNSQFYIDFSCFYTQPGIKTMGFRIRQISVIKQIVSGTWNYTLTMKAYTDAGRTKAVESNTKIQLNQKIWVGLETDGLDGNSVAVVTDSCWATNQALSNGSLRYDLIKKGCANSADQTVKVERNGQGTSSYFSFNMFQFSGNSTDLYLHCKLDLCVTQNNTCNPVCSGGSRRRRSARLTYVNAPTLITMAWTD</sequence>
<evidence type="ECO:0000256" key="3">
    <source>
        <dbReference type="SAM" id="SignalP"/>
    </source>
</evidence>
<evidence type="ECO:0000259" key="5">
    <source>
        <dbReference type="PROSITE" id="PS51233"/>
    </source>
</evidence>
<dbReference type="Pfam" id="PF08742">
    <property type="entry name" value="C8"/>
    <property type="match status" value="1"/>
</dbReference>
<gene>
    <name evidence="6" type="primary">LOC127360720</name>
</gene>
<dbReference type="Proteomes" id="UP000694389">
    <property type="component" value="Unassembled WGS sequence"/>
</dbReference>
<feature type="signal peptide" evidence="3">
    <location>
        <begin position="1"/>
        <end position="17"/>
    </location>
</feature>
<organism evidence="6 7">
    <name type="scientific">Dicentrarchus labrax</name>
    <name type="common">European seabass</name>
    <name type="synonym">Morone labrax</name>
    <dbReference type="NCBI Taxonomy" id="13489"/>
    <lineage>
        <taxon>Eukaryota</taxon>
        <taxon>Metazoa</taxon>
        <taxon>Chordata</taxon>
        <taxon>Craniata</taxon>
        <taxon>Vertebrata</taxon>
        <taxon>Euteleostomi</taxon>
        <taxon>Actinopterygii</taxon>
        <taxon>Neopterygii</taxon>
        <taxon>Teleostei</taxon>
        <taxon>Neoteleostei</taxon>
        <taxon>Acanthomorphata</taxon>
        <taxon>Eupercaria</taxon>
        <taxon>Moronidae</taxon>
        <taxon>Dicentrarchus</taxon>
    </lineage>
</organism>
<dbReference type="PANTHER" id="PTHR14002">
    <property type="entry name" value="ENDOGLIN/TGF-BETA RECEPTOR TYPE III"/>
    <property type="match status" value="1"/>
</dbReference>
<dbReference type="InterPro" id="IPR014853">
    <property type="entry name" value="VWF/SSPO/ZAN-like_Cys-rich_dom"/>
</dbReference>
<evidence type="ECO:0008006" key="8">
    <source>
        <dbReference type="Google" id="ProtNLM"/>
    </source>
</evidence>
<dbReference type="Ensembl" id="ENSDLAT00005007858.2">
    <property type="protein sequence ID" value="ENSDLAP00005007235.2"/>
    <property type="gene ID" value="ENSDLAG00005003562.2"/>
</dbReference>
<dbReference type="SMART" id="SM00241">
    <property type="entry name" value="ZP"/>
    <property type="match status" value="1"/>
</dbReference>
<name>A0A8C4DPU8_DICLA</name>
<dbReference type="Pfam" id="PF00100">
    <property type="entry name" value="Zona_pellucida"/>
    <property type="match status" value="1"/>
</dbReference>
<reference evidence="6" key="1">
    <citation type="submission" date="2025-08" db="UniProtKB">
        <authorList>
            <consortium name="Ensembl"/>
        </authorList>
    </citation>
    <scope>IDENTIFICATION</scope>
</reference>
<evidence type="ECO:0000313" key="7">
    <source>
        <dbReference type="Proteomes" id="UP000694389"/>
    </source>
</evidence>
<dbReference type="RefSeq" id="XP_051251160.1">
    <property type="nucleotide sequence ID" value="XM_051395200.1"/>
</dbReference>
<keyword evidence="2" id="KW-1015">Disulfide bond</keyword>
<dbReference type="Gene3D" id="2.60.40.3210">
    <property type="entry name" value="Zona pellucida, ZP-N domain"/>
    <property type="match status" value="1"/>
</dbReference>
<feature type="chain" id="PRO_5035918210" description="Alpha-tectorin" evidence="3">
    <location>
        <begin position="18"/>
        <end position="797"/>
    </location>
</feature>
<protein>
    <recommendedName>
        <fullName evidence="8">Alpha-tectorin</fullName>
    </recommendedName>
</protein>
<accession>A0A8C4DPU8</accession>
<dbReference type="PROSITE" id="PS51034">
    <property type="entry name" value="ZP_2"/>
    <property type="match status" value="1"/>
</dbReference>
<proteinExistence type="predicted"/>
<dbReference type="InterPro" id="IPR001846">
    <property type="entry name" value="VWF_type-D"/>
</dbReference>
<dbReference type="InterPro" id="IPR001507">
    <property type="entry name" value="ZP_dom"/>
</dbReference>
<dbReference type="OMA" id="FRIRQIS"/>
<evidence type="ECO:0000313" key="6">
    <source>
        <dbReference type="Ensembl" id="ENSDLAP00005007235.2"/>
    </source>
</evidence>
<dbReference type="SMART" id="SM00832">
    <property type="entry name" value="C8"/>
    <property type="match status" value="1"/>
</dbReference>
<evidence type="ECO:0000259" key="4">
    <source>
        <dbReference type="PROSITE" id="PS51034"/>
    </source>
</evidence>
<reference evidence="6" key="2">
    <citation type="submission" date="2025-09" db="UniProtKB">
        <authorList>
            <consortium name="Ensembl"/>
        </authorList>
    </citation>
    <scope>IDENTIFICATION</scope>
</reference>
<dbReference type="GeneTree" id="ENSGT00940000156038"/>
<dbReference type="GeneID" id="127360720"/>
<dbReference type="AlphaFoldDB" id="A0A8C4DPU8"/>
<keyword evidence="7" id="KW-1185">Reference proteome</keyword>
<dbReference type="PROSITE" id="PS51233">
    <property type="entry name" value="VWFD"/>
    <property type="match status" value="1"/>
</dbReference>
<feature type="domain" description="ZP" evidence="4">
    <location>
        <begin position="524"/>
        <end position="777"/>
    </location>
</feature>
<dbReference type="InterPro" id="IPR055355">
    <property type="entry name" value="ZP-C"/>
</dbReference>
<evidence type="ECO:0000256" key="2">
    <source>
        <dbReference type="ARBA" id="ARBA00023157"/>
    </source>
</evidence>
<feature type="domain" description="VWFD" evidence="5">
    <location>
        <begin position="232"/>
        <end position="415"/>
    </location>
</feature>
<dbReference type="PANTHER" id="PTHR14002:SF50">
    <property type="entry name" value="ALPHA-TECTORIN-LIKE-RELATED"/>
    <property type="match status" value="1"/>
</dbReference>
<keyword evidence="1 3" id="KW-0732">Signal</keyword>
<dbReference type="OrthoDB" id="9987373at2759"/>